<feature type="domain" description="N-acetyltransferase" evidence="1">
    <location>
        <begin position="244"/>
        <end position="411"/>
    </location>
</feature>
<evidence type="ECO:0000313" key="2">
    <source>
        <dbReference type="EMBL" id="KAI1880178.1"/>
    </source>
</evidence>
<comment type="caution">
    <text evidence="2">The sequence shown here is derived from an EMBL/GenBank/DDBJ whole genome shotgun (WGS) entry which is preliminary data.</text>
</comment>
<keyword evidence="3" id="KW-1185">Reference proteome</keyword>
<reference evidence="2" key="1">
    <citation type="submission" date="2021-03" db="EMBL/GenBank/DDBJ databases">
        <title>Revisited historic fungal species revealed as producer of novel bioactive compounds through whole genome sequencing and comparative genomics.</title>
        <authorList>
            <person name="Vignolle G.A."/>
            <person name="Hochenegger N."/>
            <person name="Mach R.L."/>
            <person name="Mach-Aigner A.R."/>
            <person name="Javad Rahimi M."/>
            <person name="Salim K.A."/>
            <person name="Chan C.M."/>
            <person name="Lim L.B.L."/>
            <person name="Cai F."/>
            <person name="Druzhinina I.S."/>
            <person name="U'Ren J.M."/>
            <person name="Derntl C."/>
        </authorList>
    </citation>
    <scope>NUCLEOTIDE SEQUENCE</scope>
    <source>
        <strain evidence="2">TUCIM 5799</strain>
    </source>
</reference>
<evidence type="ECO:0000259" key="1">
    <source>
        <dbReference type="Pfam" id="PF13302"/>
    </source>
</evidence>
<dbReference type="SUPFAM" id="SSF55729">
    <property type="entry name" value="Acyl-CoA N-acyltransferases (Nat)"/>
    <property type="match status" value="1"/>
</dbReference>
<dbReference type="InterPro" id="IPR016181">
    <property type="entry name" value="Acyl_CoA_acyltransferase"/>
</dbReference>
<dbReference type="PANTHER" id="PTHR43792:SF1">
    <property type="entry name" value="N-ACETYLTRANSFERASE DOMAIN-CONTAINING PROTEIN"/>
    <property type="match status" value="1"/>
</dbReference>
<dbReference type="Proteomes" id="UP000829685">
    <property type="component" value="Unassembled WGS sequence"/>
</dbReference>
<dbReference type="InterPro" id="IPR051531">
    <property type="entry name" value="N-acetyltransferase"/>
</dbReference>
<name>A0A9P9WVU7_9PEZI</name>
<sequence length="430" mass="49459">MAAVTLSDLPRVRVDTTLPVVDKLTKAIYDDQKRTVRLLQPSDFVECSALLQDRTTSMGHFSPDIYRDDTPEGRKHFEQALNDPDSLHYGLFVIQSGDQSLLEGVGGVVVTTSSWPSYYYTIRKIEDDDTKEFHNNWEIFFHGVYRHWWELPRKEAKLEVFGFSVPKDPTGVLKPLECLCTTVKQGDYQNEKRIQRSDFAKCKTLPDGDVYWRFTRPISVSTTVPDLQNLRMSFQPFTTEKYGLILRLLNLSDTEALHRLWSEEQPMNDFGTGPDVNMEATQRHMNTVLQNESNNNRLELGIFLERNGEEGELIGCIGTDLWETDWPSIFFVLKGEHQRHKYGRDFIKAYTTFWWNLKRKEVEIPGIRATTIDYDVAPNFKAAVKATELLCAVVDKNNVASEGLLKAGGFENNGDFTDTETYWRLKKPDA</sequence>
<dbReference type="EMBL" id="JAFIMR010000003">
    <property type="protein sequence ID" value="KAI1880178.1"/>
    <property type="molecule type" value="Genomic_DNA"/>
</dbReference>
<protein>
    <recommendedName>
        <fullName evidence="1">N-acetyltransferase domain-containing protein</fullName>
    </recommendedName>
</protein>
<evidence type="ECO:0000313" key="3">
    <source>
        <dbReference type="Proteomes" id="UP000829685"/>
    </source>
</evidence>
<dbReference type="AlphaFoldDB" id="A0A9P9WVU7"/>
<organism evidence="2 3">
    <name type="scientific">Neoarthrinium moseri</name>
    <dbReference type="NCBI Taxonomy" id="1658444"/>
    <lineage>
        <taxon>Eukaryota</taxon>
        <taxon>Fungi</taxon>
        <taxon>Dikarya</taxon>
        <taxon>Ascomycota</taxon>
        <taxon>Pezizomycotina</taxon>
        <taxon>Sordariomycetes</taxon>
        <taxon>Xylariomycetidae</taxon>
        <taxon>Amphisphaeriales</taxon>
        <taxon>Apiosporaceae</taxon>
        <taxon>Neoarthrinium</taxon>
    </lineage>
</organism>
<dbReference type="Pfam" id="PF13302">
    <property type="entry name" value="Acetyltransf_3"/>
    <property type="match status" value="1"/>
</dbReference>
<proteinExistence type="predicted"/>
<dbReference type="PANTHER" id="PTHR43792">
    <property type="entry name" value="GNAT FAMILY, PUTATIVE (AFU_ORTHOLOGUE AFUA_3G00765)-RELATED-RELATED"/>
    <property type="match status" value="1"/>
</dbReference>
<gene>
    <name evidence="2" type="ORF">JX265_001799</name>
</gene>
<dbReference type="InterPro" id="IPR000182">
    <property type="entry name" value="GNAT_dom"/>
</dbReference>
<dbReference type="GO" id="GO:0016747">
    <property type="term" value="F:acyltransferase activity, transferring groups other than amino-acyl groups"/>
    <property type="evidence" value="ECO:0007669"/>
    <property type="project" value="InterPro"/>
</dbReference>
<accession>A0A9P9WVU7</accession>
<dbReference type="Gene3D" id="3.40.630.30">
    <property type="match status" value="1"/>
</dbReference>